<dbReference type="OrthoDB" id="8926376at2"/>
<dbReference type="EMBL" id="SPVF01000030">
    <property type="protein sequence ID" value="TFW28752.1"/>
    <property type="molecule type" value="Genomic_DNA"/>
</dbReference>
<evidence type="ECO:0000313" key="2">
    <source>
        <dbReference type="EMBL" id="TFW28752.1"/>
    </source>
</evidence>
<evidence type="ECO:0000313" key="3">
    <source>
        <dbReference type="Proteomes" id="UP000298438"/>
    </source>
</evidence>
<comment type="caution">
    <text evidence="2">The sequence shown here is derived from an EMBL/GenBank/DDBJ whole genome shotgun (WGS) entry which is preliminary data.</text>
</comment>
<dbReference type="Proteomes" id="UP000298438">
    <property type="component" value="Unassembled WGS sequence"/>
</dbReference>
<dbReference type="RefSeq" id="WP_135205586.1">
    <property type="nucleotide sequence ID" value="NZ_SPVF01000030.1"/>
</dbReference>
<feature type="compositionally biased region" description="Basic and acidic residues" evidence="1">
    <location>
        <begin position="1"/>
        <end position="39"/>
    </location>
</feature>
<gene>
    <name evidence="2" type="ORF">E4L96_02095</name>
</gene>
<evidence type="ECO:0000256" key="1">
    <source>
        <dbReference type="SAM" id="MobiDB-lite"/>
    </source>
</evidence>
<keyword evidence="3" id="KW-1185">Reference proteome</keyword>
<proteinExistence type="predicted"/>
<protein>
    <submittedName>
        <fullName evidence="2">Uncharacterized protein</fullName>
    </submittedName>
</protein>
<reference evidence="2 3" key="1">
    <citation type="submission" date="2019-03" db="EMBL/GenBank/DDBJ databases">
        <title>Draft Genome Sequence of Massilia arenosa sp. nov., a Novel Massilia Species Isolated from a Sandy-loam Maize Soil.</title>
        <authorList>
            <person name="Raths R."/>
            <person name="Peta V."/>
            <person name="Bucking H."/>
        </authorList>
    </citation>
    <scope>NUCLEOTIDE SEQUENCE [LARGE SCALE GENOMIC DNA]</scope>
    <source>
        <strain evidence="2 3">MC02</strain>
    </source>
</reference>
<organism evidence="2 3">
    <name type="scientific">Zemynaea arenosa</name>
    <dbReference type="NCBI Taxonomy" id="2561931"/>
    <lineage>
        <taxon>Bacteria</taxon>
        <taxon>Pseudomonadati</taxon>
        <taxon>Pseudomonadota</taxon>
        <taxon>Betaproteobacteria</taxon>
        <taxon>Burkholderiales</taxon>
        <taxon>Oxalobacteraceae</taxon>
        <taxon>Telluria group</taxon>
        <taxon>Zemynaea</taxon>
    </lineage>
</organism>
<accession>A0A4Y9SPQ0</accession>
<name>A0A4Y9SPQ0_9BURK</name>
<feature type="region of interest" description="Disordered" evidence="1">
    <location>
        <begin position="1"/>
        <end position="101"/>
    </location>
</feature>
<sequence>MARETPDRRINTDAKIENDGIKRQPHERDESPDGQERGPRGIIRQAQSDVEQGLIDTDARNTPGVEAAVTPKGDGTAKPQPDRGESMRETTPTGPDTRGRQ</sequence>
<dbReference type="AlphaFoldDB" id="A0A4Y9SPQ0"/>